<dbReference type="SUPFAM" id="SSF55874">
    <property type="entry name" value="ATPase domain of HSP90 chaperone/DNA topoisomerase II/histidine kinase"/>
    <property type="match status" value="1"/>
</dbReference>
<comment type="caution">
    <text evidence="7">The sequence shown here is derived from an EMBL/GenBank/DDBJ whole genome shotgun (WGS) entry which is preliminary data.</text>
</comment>
<protein>
    <recommendedName>
        <fullName evidence="2">histidine kinase</fullName>
        <ecNumber evidence="2">2.7.13.3</ecNumber>
    </recommendedName>
</protein>
<keyword evidence="8" id="KW-1185">Reference proteome</keyword>
<dbReference type="CDD" id="cd00082">
    <property type="entry name" value="HisKA"/>
    <property type="match status" value="1"/>
</dbReference>
<dbReference type="Pfam" id="PF00512">
    <property type="entry name" value="HisKA"/>
    <property type="match status" value="1"/>
</dbReference>
<feature type="transmembrane region" description="Helical" evidence="5">
    <location>
        <begin position="30"/>
        <end position="49"/>
    </location>
</feature>
<feature type="region of interest" description="Disordered" evidence="4">
    <location>
        <begin position="486"/>
        <end position="514"/>
    </location>
</feature>
<keyword evidence="5" id="KW-1133">Transmembrane helix</keyword>
<dbReference type="RefSeq" id="WP_109583678.1">
    <property type="nucleotide sequence ID" value="NZ_QGGT01000002.1"/>
</dbReference>
<dbReference type="SUPFAM" id="SSF55785">
    <property type="entry name" value="PYP-like sensor domain (PAS domain)"/>
    <property type="match status" value="1"/>
</dbReference>
<dbReference type="Pfam" id="PF08447">
    <property type="entry name" value="PAS_3"/>
    <property type="match status" value="1"/>
</dbReference>
<dbReference type="InterPro" id="IPR004358">
    <property type="entry name" value="Sig_transdc_His_kin-like_C"/>
</dbReference>
<dbReference type="InterPro" id="IPR013655">
    <property type="entry name" value="PAS_fold_3"/>
</dbReference>
<dbReference type="Pfam" id="PF02518">
    <property type="entry name" value="HATPase_c"/>
    <property type="match status" value="1"/>
</dbReference>
<dbReference type="CDD" id="cd00130">
    <property type="entry name" value="PAS"/>
    <property type="match status" value="1"/>
</dbReference>
<evidence type="ECO:0000256" key="1">
    <source>
        <dbReference type="ARBA" id="ARBA00000085"/>
    </source>
</evidence>
<dbReference type="InterPro" id="IPR036097">
    <property type="entry name" value="HisK_dim/P_sf"/>
</dbReference>
<feature type="domain" description="Histidine kinase" evidence="6">
    <location>
        <begin position="264"/>
        <end position="479"/>
    </location>
</feature>
<reference evidence="7 8" key="1">
    <citation type="submission" date="2018-05" db="EMBL/GenBank/DDBJ databases">
        <title>Genomic Encyclopedia of Type Strains, Phase IV (KMG-V): Genome sequencing to study the core and pangenomes of soil and plant-associated prokaryotes.</title>
        <authorList>
            <person name="Whitman W."/>
        </authorList>
    </citation>
    <scope>NUCLEOTIDE SEQUENCE [LARGE SCALE GENOMIC DNA]</scope>
    <source>
        <strain evidence="7 8">SLV-132</strain>
    </source>
</reference>
<evidence type="ECO:0000256" key="5">
    <source>
        <dbReference type="SAM" id="Phobius"/>
    </source>
</evidence>
<feature type="transmembrane region" description="Helical" evidence="5">
    <location>
        <begin position="81"/>
        <end position="100"/>
    </location>
</feature>
<dbReference type="PANTHER" id="PTHR43065:SF42">
    <property type="entry name" value="TWO-COMPONENT SENSOR PPRA"/>
    <property type="match status" value="1"/>
</dbReference>
<dbReference type="SMART" id="SM00388">
    <property type="entry name" value="HisKA"/>
    <property type="match status" value="1"/>
</dbReference>
<gene>
    <name evidence="7" type="ORF">C7419_102929</name>
</gene>
<keyword evidence="5" id="KW-0812">Transmembrane</keyword>
<dbReference type="PRINTS" id="PR00344">
    <property type="entry name" value="BCTRLSENSOR"/>
</dbReference>
<evidence type="ECO:0000256" key="3">
    <source>
        <dbReference type="ARBA" id="ARBA00022553"/>
    </source>
</evidence>
<evidence type="ECO:0000313" key="7">
    <source>
        <dbReference type="EMBL" id="PWK35651.1"/>
    </source>
</evidence>
<dbReference type="EMBL" id="QGGT01000002">
    <property type="protein sequence ID" value="PWK35651.1"/>
    <property type="molecule type" value="Genomic_DNA"/>
</dbReference>
<dbReference type="AlphaFoldDB" id="A0A316EU55"/>
<dbReference type="Proteomes" id="UP000245754">
    <property type="component" value="Unassembled WGS sequence"/>
</dbReference>
<dbReference type="InterPro" id="IPR005467">
    <property type="entry name" value="His_kinase_dom"/>
</dbReference>
<dbReference type="Gene3D" id="3.30.450.20">
    <property type="entry name" value="PAS domain"/>
    <property type="match status" value="1"/>
</dbReference>
<organism evidence="7 8">
    <name type="scientific">Cupriavidus plantarum</name>
    <dbReference type="NCBI Taxonomy" id="942865"/>
    <lineage>
        <taxon>Bacteria</taxon>
        <taxon>Pseudomonadati</taxon>
        <taxon>Pseudomonadota</taxon>
        <taxon>Betaproteobacteria</taxon>
        <taxon>Burkholderiales</taxon>
        <taxon>Burkholderiaceae</taxon>
        <taxon>Cupriavidus</taxon>
    </lineage>
</organism>
<keyword evidence="3" id="KW-0597">Phosphoprotein</keyword>
<dbReference type="PROSITE" id="PS50109">
    <property type="entry name" value="HIS_KIN"/>
    <property type="match status" value="1"/>
</dbReference>
<dbReference type="SUPFAM" id="SSF47384">
    <property type="entry name" value="Homodimeric domain of signal transducing histidine kinase"/>
    <property type="match status" value="1"/>
</dbReference>
<keyword evidence="5" id="KW-0472">Membrane</keyword>
<feature type="transmembrane region" description="Helical" evidence="5">
    <location>
        <begin position="7"/>
        <end position="24"/>
    </location>
</feature>
<comment type="catalytic activity">
    <reaction evidence="1">
        <text>ATP + protein L-histidine = ADP + protein N-phospho-L-histidine.</text>
        <dbReference type="EC" id="2.7.13.3"/>
    </reaction>
</comment>
<accession>A0A316EU55</accession>
<dbReference type="PANTHER" id="PTHR43065">
    <property type="entry name" value="SENSOR HISTIDINE KINASE"/>
    <property type="match status" value="1"/>
</dbReference>
<dbReference type="GO" id="GO:0000155">
    <property type="term" value="F:phosphorelay sensor kinase activity"/>
    <property type="evidence" value="ECO:0007669"/>
    <property type="project" value="InterPro"/>
</dbReference>
<evidence type="ECO:0000259" key="6">
    <source>
        <dbReference type="PROSITE" id="PS50109"/>
    </source>
</evidence>
<evidence type="ECO:0000256" key="4">
    <source>
        <dbReference type="SAM" id="MobiDB-lite"/>
    </source>
</evidence>
<evidence type="ECO:0000313" key="8">
    <source>
        <dbReference type="Proteomes" id="UP000245754"/>
    </source>
</evidence>
<dbReference type="InterPro" id="IPR003661">
    <property type="entry name" value="HisK_dim/P_dom"/>
</dbReference>
<sequence length="514" mass="55431">MRNETTNRLLISAACVLGLAVFLIDALTTLDFAIAVLYVLVILMVALTGSIPATRLAGGASAVLTLTAFGVAPAHMDDQGHLVRCLFALLAICTTTLLALRMLADMAQRRVAEAALARSEAFLAEAQKLSKTGSIFIRFPEGAMAWSTESYRIFGYPSTEEAHLNRIMPRVHPDDLAEVQRTHAAMLGGAPLIELKHRLRMPNDDVLHVHLVARRTVSEGDRHEYVGALMDVTETVRTQQALQGTMAELAHAARVATLGQLAASIAHEVTQPMAAVIACGNSALRWLRRPQPNIEEAADSVEQIVRDASRATEIIQRIRAMARKSTPKYEQIDVNRLVVGALEVVRRELQDHRVAADIDLAAESATIRGDWTQLQQVLVNLMVNAVQAMTAIPGRRRLTVSSRITPDNAVTVIVSDTGPGISPEHMARLFHAFHTTKSNGMGLGLSICRGIVERHGGTIEAESPPGSGATLIVRLPLSTGENAQPMAVVPSDVPIEKSGARSHERPTSGAERPG</sequence>
<evidence type="ECO:0000256" key="2">
    <source>
        <dbReference type="ARBA" id="ARBA00012438"/>
    </source>
</evidence>
<dbReference type="InterPro" id="IPR000014">
    <property type="entry name" value="PAS"/>
</dbReference>
<dbReference type="Gene3D" id="1.10.287.130">
    <property type="match status" value="1"/>
</dbReference>
<dbReference type="InterPro" id="IPR036890">
    <property type="entry name" value="HATPase_C_sf"/>
</dbReference>
<dbReference type="Gene3D" id="3.30.565.10">
    <property type="entry name" value="Histidine kinase-like ATPase, C-terminal domain"/>
    <property type="match status" value="1"/>
</dbReference>
<dbReference type="InterPro" id="IPR003594">
    <property type="entry name" value="HATPase_dom"/>
</dbReference>
<proteinExistence type="predicted"/>
<name>A0A316EU55_9BURK</name>
<feature type="compositionally biased region" description="Basic and acidic residues" evidence="4">
    <location>
        <begin position="494"/>
        <end position="506"/>
    </location>
</feature>
<dbReference type="InterPro" id="IPR035965">
    <property type="entry name" value="PAS-like_dom_sf"/>
</dbReference>
<dbReference type="SMART" id="SM00387">
    <property type="entry name" value="HATPase_c"/>
    <property type="match status" value="1"/>
</dbReference>
<dbReference type="EC" id="2.7.13.3" evidence="2"/>